<keyword evidence="1" id="KW-0812">Transmembrane</keyword>
<proteinExistence type="predicted"/>
<comment type="caution">
    <text evidence="3">The sequence shown here is derived from an EMBL/GenBank/DDBJ whole genome shotgun (WGS) entry which is preliminary data.</text>
</comment>
<keyword evidence="1" id="KW-0472">Membrane</keyword>
<feature type="transmembrane region" description="Helical" evidence="1">
    <location>
        <begin position="6"/>
        <end position="28"/>
    </location>
</feature>
<feature type="transmembrane region" description="Helical" evidence="1">
    <location>
        <begin position="96"/>
        <end position="117"/>
    </location>
</feature>
<dbReference type="InterPro" id="IPR046216">
    <property type="entry name" value="DUF6249"/>
</dbReference>
<accession>A0A9C9EM97</accession>
<evidence type="ECO:0000313" key="3">
    <source>
        <dbReference type="EMBL" id="HEC78469.1"/>
    </source>
</evidence>
<dbReference type="EMBL" id="DRIG01000055">
    <property type="protein sequence ID" value="HEC78469.1"/>
    <property type="molecule type" value="Genomic_DNA"/>
</dbReference>
<organism evidence="3 4">
    <name type="scientific">candidate division WOR-3 bacterium</name>
    <dbReference type="NCBI Taxonomy" id="2052148"/>
    <lineage>
        <taxon>Bacteria</taxon>
        <taxon>Bacteria division WOR-3</taxon>
    </lineage>
</organism>
<sequence length="123" mass="13502">MAMFQFAFIIPIVAIVFGCGIAIIAIIAEYKEKKKYYESMVKALESGKSSEEIQALFNLPRREELDETRYLKKGVVTIAVGIGVGIIGVFVNADVIIGIGGFLCILGLSFLLIHYLLNKKKSA</sequence>
<evidence type="ECO:0000313" key="4">
    <source>
        <dbReference type="Proteomes" id="UP000885826"/>
    </source>
</evidence>
<dbReference type="Proteomes" id="UP000885826">
    <property type="component" value="Unassembled WGS sequence"/>
</dbReference>
<feature type="transmembrane region" description="Helical" evidence="1">
    <location>
        <begin position="70"/>
        <end position="90"/>
    </location>
</feature>
<keyword evidence="1" id="KW-1133">Transmembrane helix</keyword>
<dbReference type="Pfam" id="PF19762">
    <property type="entry name" value="DUF6249"/>
    <property type="match status" value="1"/>
</dbReference>
<reference evidence="3" key="1">
    <citation type="journal article" date="2020" name="mSystems">
        <title>Genome- and Community-Level Interaction Insights into Carbon Utilization and Element Cycling Functions of Hydrothermarchaeota in Hydrothermal Sediment.</title>
        <authorList>
            <person name="Zhou Z."/>
            <person name="Liu Y."/>
            <person name="Xu W."/>
            <person name="Pan J."/>
            <person name="Luo Z.H."/>
            <person name="Li M."/>
        </authorList>
    </citation>
    <scope>NUCLEOTIDE SEQUENCE</scope>
    <source>
        <strain evidence="3">HyVt-388</strain>
    </source>
</reference>
<protein>
    <recommendedName>
        <fullName evidence="2">DUF6249 domain-containing protein</fullName>
    </recommendedName>
</protein>
<evidence type="ECO:0000256" key="1">
    <source>
        <dbReference type="SAM" id="Phobius"/>
    </source>
</evidence>
<gene>
    <name evidence="3" type="ORF">ENI34_04915</name>
</gene>
<dbReference type="AlphaFoldDB" id="A0A9C9EM97"/>
<name>A0A9C9EM97_UNCW3</name>
<evidence type="ECO:0000259" key="2">
    <source>
        <dbReference type="Pfam" id="PF19762"/>
    </source>
</evidence>
<feature type="domain" description="DUF6249" evidence="2">
    <location>
        <begin position="12"/>
        <end position="116"/>
    </location>
</feature>